<comment type="subcellular location">
    <subcellularLocation>
        <location evidence="1">Cell membrane</location>
        <topology evidence="1">Multi-pass membrane protein</topology>
    </subcellularLocation>
</comment>
<feature type="domain" description="CBS" evidence="10">
    <location>
        <begin position="283"/>
        <end position="341"/>
    </location>
</feature>
<accession>A0ABP9TR35</accession>
<evidence type="ECO:0000259" key="10">
    <source>
        <dbReference type="PROSITE" id="PS51371"/>
    </source>
</evidence>
<dbReference type="PROSITE" id="PS51371">
    <property type="entry name" value="CBS"/>
    <property type="match status" value="1"/>
</dbReference>
<dbReference type="InterPro" id="IPR051676">
    <property type="entry name" value="UPF0053_domain"/>
</dbReference>
<evidence type="ECO:0000256" key="9">
    <source>
        <dbReference type="SAM" id="Phobius"/>
    </source>
</evidence>
<dbReference type="Gene3D" id="3.10.580.10">
    <property type="entry name" value="CBS-domain"/>
    <property type="match status" value="1"/>
</dbReference>
<reference evidence="13" key="1">
    <citation type="journal article" date="2019" name="Int. J. Syst. Evol. Microbiol.">
        <title>The Global Catalogue of Microorganisms (GCM) 10K type strain sequencing project: providing services to taxonomists for standard genome sequencing and annotation.</title>
        <authorList>
            <consortium name="The Broad Institute Genomics Platform"/>
            <consortium name="The Broad Institute Genome Sequencing Center for Infectious Disease"/>
            <person name="Wu L."/>
            <person name="Ma J."/>
        </authorList>
    </citation>
    <scope>NUCLEOTIDE SEQUENCE [LARGE SCALE GENOMIC DNA]</scope>
    <source>
        <strain evidence="13">JCM 18952</strain>
    </source>
</reference>
<dbReference type="EMBL" id="BAABLK010000035">
    <property type="protein sequence ID" value="GAA5228202.1"/>
    <property type="molecule type" value="Genomic_DNA"/>
</dbReference>
<dbReference type="Pfam" id="PF01595">
    <property type="entry name" value="CNNM"/>
    <property type="match status" value="1"/>
</dbReference>
<dbReference type="InterPro" id="IPR046342">
    <property type="entry name" value="CBS_dom_sf"/>
</dbReference>
<feature type="transmembrane region" description="Helical" evidence="9">
    <location>
        <begin position="58"/>
        <end position="78"/>
    </location>
</feature>
<evidence type="ECO:0000256" key="5">
    <source>
        <dbReference type="ARBA" id="ARBA00022989"/>
    </source>
</evidence>
<evidence type="ECO:0000313" key="12">
    <source>
        <dbReference type="EMBL" id="GAA5228202.1"/>
    </source>
</evidence>
<keyword evidence="7" id="KW-0129">CBS domain</keyword>
<feature type="transmembrane region" description="Helical" evidence="9">
    <location>
        <begin position="6"/>
        <end position="27"/>
    </location>
</feature>
<name>A0ABP9TR35_9MICC</name>
<keyword evidence="4" id="KW-0677">Repeat</keyword>
<dbReference type="Proteomes" id="UP001501257">
    <property type="component" value="Unassembled WGS sequence"/>
</dbReference>
<feature type="transmembrane region" description="Helical" evidence="9">
    <location>
        <begin position="98"/>
        <end position="123"/>
    </location>
</feature>
<comment type="caution">
    <text evidence="12">The sequence shown here is derived from an EMBL/GenBank/DDBJ whole genome shotgun (WGS) entry which is preliminary data.</text>
</comment>
<evidence type="ECO:0000256" key="8">
    <source>
        <dbReference type="PROSITE-ProRule" id="PRU01193"/>
    </source>
</evidence>
<evidence type="ECO:0000256" key="4">
    <source>
        <dbReference type="ARBA" id="ARBA00022737"/>
    </source>
</evidence>
<dbReference type="PROSITE" id="PS51846">
    <property type="entry name" value="CNNM"/>
    <property type="match status" value="1"/>
</dbReference>
<dbReference type="PANTHER" id="PTHR43099:SF5">
    <property type="entry name" value="HLYC_CORC FAMILY TRANSPORTER"/>
    <property type="match status" value="1"/>
</dbReference>
<dbReference type="PANTHER" id="PTHR43099">
    <property type="entry name" value="UPF0053 PROTEIN YRKA"/>
    <property type="match status" value="1"/>
</dbReference>
<dbReference type="CDD" id="cd04590">
    <property type="entry name" value="CBS_pair_CorC_HlyC_assoc"/>
    <property type="match status" value="1"/>
</dbReference>
<dbReference type="RefSeq" id="WP_210100341.1">
    <property type="nucleotide sequence ID" value="NZ_BAABLK010000035.1"/>
</dbReference>
<dbReference type="Pfam" id="PF00571">
    <property type="entry name" value="CBS"/>
    <property type="match status" value="1"/>
</dbReference>
<protein>
    <submittedName>
        <fullName evidence="12">Hemolysin family protein</fullName>
    </submittedName>
</protein>
<keyword evidence="6 8" id="KW-0472">Membrane</keyword>
<gene>
    <name evidence="12" type="ORF">GCM10025778_27350</name>
</gene>
<keyword evidence="3 8" id="KW-0812">Transmembrane</keyword>
<keyword evidence="13" id="KW-1185">Reference proteome</keyword>
<evidence type="ECO:0000256" key="3">
    <source>
        <dbReference type="ARBA" id="ARBA00022692"/>
    </source>
</evidence>
<dbReference type="InterPro" id="IPR002550">
    <property type="entry name" value="CNNM"/>
</dbReference>
<proteinExistence type="predicted"/>
<dbReference type="InterPro" id="IPR044751">
    <property type="entry name" value="Ion_transp-like_CBS"/>
</dbReference>
<evidence type="ECO:0000256" key="2">
    <source>
        <dbReference type="ARBA" id="ARBA00022475"/>
    </source>
</evidence>
<evidence type="ECO:0000256" key="1">
    <source>
        <dbReference type="ARBA" id="ARBA00004651"/>
    </source>
</evidence>
<feature type="domain" description="CNNM transmembrane" evidence="11">
    <location>
        <begin position="1"/>
        <end position="202"/>
    </location>
</feature>
<dbReference type="InterPro" id="IPR000644">
    <property type="entry name" value="CBS_dom"/>
</dbReference>
<organism evidence="12 13">
    <name type="scientific">Paeniglutamicibacter antarcticus</name>
    <dbReference type="NCBI Taxonomy" id="494023"/>
    <lineage>
        <taxon>Bacteria</taxon>
        <taxon>Bacillati</taxon>
        <taxon>Actinomycetota</taxon>
        <taxon>Actinomycetes</taxon>
        <taxon>Micrococcales</taxon>
        <taxon>Micrococcaceae</taxon>
        <taxon>Paeniglutamicibacter</taxon>
    </lineage>
</organism>
<keyword evidence="2" id="KW-1003">Cell membrane</keyword>
<sequence>MNEIAGLIWLIILLLGNAFFVASEFAVMSARRSQIEPLADAGDKRAIRALKAMEQVSIMLAVCQLGITVCSLLILNVAEPAIHHLLAVPLQFFGISESLASTLAFLLALGIVTFLHVTFGEMVPKNVSVSMADKAVLMLAGPLLALSVLVHPIVVSLNWVANLFLHAMKVEPVNEVNSAFTAAEVQSIIASSALYGTLEPDDALMLRKALEFSNLTAAGTMVARDQVVALETGATVQEFERTVGRTGFSRLIISRGGEFVGYWHMKDVMALPDERYRAPISGIEPRPMGVVAPDTEIEDAMEQMRADGKHLARVVDASGATLGVLFLEDVLEQLVGEIDDQNQKRGIRRENRSAQ</sequence>
<dbReference type="SUPFAM" id="SSF54631">
    <property type="entry name" value="CBS-domain pair"/>
    <property type="match status" value="1"/>
</dbReference>
<keyword evidence="5 8" id="KW-1133">Transmembrane helix</keyword>
<evidence type="ECO:0000256" key="7">
    <source>
        <dbReference type="PROSITE-ProRule" id="PRU00703"/>
    </source>
</evidence>
<evidence type="ECO:0000256" key="6">
    <source>
        <dbReference type="ARBA" id="ARBA00023136"/>
    </source>
</evidence>
<evidence type="ECO:0000259" key="11">
    <source>
        <dbReference type="PROSITE" id="PS51846"/>
    </source>
</evidence>
<evidence type="ECO:0000313" key="13">
    <source>
        <dbReference type="Proteomes" id="UP001501257"/>
    </source>
</evidence>
<feature type="transmembrane region" description="Helical" evidence="9">
    <location>
        <begin position="135"/>
        <end position="159"/>
    </location>
</feature>